<evidence type="ECO:0000256" key="1">
    <source>
        <dbReference type="SAM" id="MobiDB-lite"/>
    </source>
</evidence>
<evidence type="ECO:0000313" key="3">
    <source>
        <dbReference type="EMBL" id="KZT54426.1"/>
    </source>
</evidence>
<keyword evidence="2" id="KW-0732">Signal</keyword>
<name>A0A165EA30_9BASI</name>
<feature type="signal peptide" evidence="2">
    <location>
        <begin position="1"/>
        <end position="21"/>
    </location>
</feature>
<protein>
    <submittedName>
        <fullName evidence="3">Uncharacterized protein</fullName>
    </submittedName>
</protein>
<proteinExistence type="predicted"/>
<keyword evidence="4" id="KW-1185">Reference proteome</keyword>
<accession>A0A165EA30</accession>
<feature type="chain" id="PRO_5007857087" evidence="2">
    <location>
        <begin position="22"/>
        <end position="121"/>
    </location>
</feature>
<feature type="compositionally biased region" description="Low complexity" evidence="1">
    <location>
        <begin position="47"/>
        <end position="60"/>
    </location>
</feature>
<dbReference type="EMBL" id="KV424014">
    <property type="protein sequence ID" value="KZT54426.1"/>
    <property type="molecule type" value="Genomic_DNA"/>
</dbReference>
<dbReference type="InParanoid" id="A0A165EA30"/>
<dbReference type="AlphaFoldDB" id="A0A165EA30"/>
<feature type="region of interest" description="Disordered" evidence="1">
    <location>
        <begin position="32"/>
        <end position="68"/>
    </location>
</feature>
<gene>
    <name evidence="3" type="ORF">CALCODRAFT_13819</name>
</gene>
<reference evidence="3 4" key="1">
    <citation type="journal article" date="2016" name="Mol. Biol. Evol.">
        <title>Comparative Genomics of Early-Diverging Mushroom-Forming Fungi Provides Insights into the Origins of Lignocellulose Decay Capabilities.</title>
        <authorList>
            <person name="Nagy L.G."/>
            <person name="Riley R."/>
            <person name="Tritt A."/>
            <person name="Adam C."/>
            <person name="Daum C."/>
            <person name="Floudas D."/>
            <person name="Sun H."/>
            <person name="Yadav J.S."/>
            <person name="Pangilinan J."/>
            <person name="Larsson K.H."/>
            <person name="Matsuura K."/>
            <person name="Barry K."/>
            <person name="Labutti K."/>
            <person name="Kuo R."/>
            <person name="Ohm R.A."/>
            <person name="Bhattacharya S.S."/>
            <person name="Shirouzu T."/>
            <person name="Yoshinaga Y."/>
            <person name="Martin F.M."/>
            <person name="Grigoriev I.V."/>
            <person name="Hibbett D.S."/>
        </authorList>
    </citation>
    <scope>NUCLEOTIDE SEQUENCE [LARGE SCALE GENOMIC DNA]</scope>
    <source>
        <strain evidence="3 4">HHB12733</strain>
    </source>
</reference>
<dbReference type="Proteomes" id="UP000076842">
    <property type="component" value="Unassembled WGS sequence"/>
</dbReference>
<feature type="compositionally biased region" description="Basic residues" evidence="1">
    <location>
        <begin position="35"/>
        <end position="46"/>
    </location>
</feature>
<evidence type="ECO:0000256" key="2">
    <source>
        <dbReference type="SAM" id="SignalP"/>
    </source>
</evidence>
<organism evidence="3 4">
    <name type="scientific">Calocera cornea HHB12733</name>
    <dbReference type="NCBI Taxonomy" id="1353952"/>
    <lineage>
        <taxon>Eukaryota</taxon>
        <taxon>Fungi</taxon>
        <taxon>Dikarya</taxon>
        <taxon>Basidiomycota</taxon>
        <taxon>Agaricomycotina</taxon>
        <taxon>Dacrymycetes</taxon>
        <taxon>Dacrymycetales</taxon>
        <taxon>Dacrymycetaceae</taxon>
        <taxon>Calocera</taxon>
    </lineage>
</organism>
<evidence type="ECO:0000313" key="4">
    <source>
        <dbReference type="Proteomes" id="UP000076842"/>
    </source>
</evidence>
<sequence length="121" mass="12880">MKISALSVLVSAVLLATTGEAAHLKQVNVYPSLRRPTRSRLRRPRRGTSPPTRSSPTSSPALPPPSPMASAYAQIIRHAVLAVAPTAVARARGARPNLVIFSGSHLLSSLARSTPRRSSRN</sequence>